<sequence>MARVDRTIFKCLTKGWNIQGYDSRTEAQISAATSAYSIVDSFLLIEYFLVIHIKWKTRAKTIRHPNIIHAKSFPITCSDCFQFRWRIHAVPRFFFFENTLSLLVVGNLDIKVLSVDTYHVHHFIDELSPIVVVPHLPIESSINQSMEDIDNGVEEGSEGEHNFKGKGTSGSDVEVVGVTLALD</sequence>
<proteinExistence type="predicted"/>
<organism evidence="1 2">
    <name type="scientific">Catharanthus roseus</name>
    <name type="common">Madagascar periwinkle</name>
    <name type="synonym">Vinca rosea</name>
    <dbReference type="NCBI Taxonomy" id="4058"/>
    <lineage>
        <taxon>Eukaryota</taxon>
        <taxon>Viridiplantae</taxon>
        <taxon>Streptophyta</taxon>
        <taxon>Embryophyta</taxon>
        <taxon>Tracheophyta</taxon>
        <taxon>Spermatophyta</taxon>
        <taxon>Magnoliopsida</taxon>
        <taxon>eudicotyledons</taxon>
        <taxon>Gunneridae</taxon>
        <taxon>Pentapetalae</taxon>
        <taxon>asterids</taxon>
        <taxon>lamiids</taxon>
        <taxon>Gentianales</taxon>
        <taxon>Apocynaceae</taxon>
        <taxon>Rauvolfioideae</taxon>
        <taxon>Vinceae</taxon>
        <taxon>Catharanthinae</taxon>
        <taxon>Catharanthus</taxon>
    </lineage>
</organism>
<comment type="caution">
    <text evidence="1">The sequence shown here is derived from an EMBL/GenBank/DDBJ whole genome shotgun (WGS) entry which is preliminary data.</text>
</comment>
<keyword evidence="2" id="KW-1185">Reference proteome</keyword>
<protein>
    <submittedName>
        <fullName evidence="1">Uncharacterized protein</fullName>
    </submittedName>
</protein>
<gene>
    <name evidence="1" type="ORF">M9H77_30236</name>
</gene>
<dbReference type="Proteomes" id="UP001060085">
    <property type="component" value="Linkage Group LG07"/>
</dbReference>
<name>A0ACB9ZX12_CATRO</name>
<evidence type="ECO:0000313" key="1">
    <source>
        <dbReference type="EMBL" id="KAI5653049.1"/>
    </source>
</evidence>
<evidence type="ECO:0000313" key="2">
    <source>
        <dbReference type="Proteomes" id="UP001060085"/>
    </source>
</evidence>
<dbReference type="EMBL" id="CM044707">
    <property type="protein sequence ID" value="KAI5653049.1"/>
    <property type="molecule type" value="Genomic_DNA"/>
</dbReference>
<accession>A0ACB9ZX12</accession>
<reference evidence="2" key="1">
    <citation type="journal article" date="2023" name="Nat. Plants">
        <title>Single-cell RNA sequencing provides a high-resolution roadmap for understanding the multicellular compartmentation of specialized metabolism.</title>
        <authorList>
            <person name="Sun S."/>
            <person name="Shen X."/>
            <person name="Li Y."/>
            <person name="Li Y."/>
            <person name="Wang S."/>
            <person name="Li R."/>
            <person name="Zhang H."/>
            <person name="Shen G."/>
            <person name="Guo B."/>
            <person name="Wei J."/>
            <person name="Xu J."/>
            <person name="St-Pierre B."/>
            <person name="Chen S."/>
            <person name="Sun C."/>
        </authorList>
    </citation>
    <scope>NUCLEOTIDE SEQUENCE [LARGE SCALE GENOMIC DNA]</scope>
</reference>